<reference evidence="2" key="2">
    <citation type="submission" date="2020-10" db="UniProtKB">
        <authorList>
            <consortium name="WormBaseParasite"/>
        </authorList>
    </citation>
    <scope>IDENTIFICATION</scope>
</reference>
<sequence>MSINSTVNIKDVYFYPPNATLFRITTQMPLNTPFGQFFMPKALEMTTPIDQCDSYAGVLWCYNNPPTKKTTAILPELVLGPFIRASYFWLSCYEVKMTAIAKSDHFVFKIRTNSVYIALPPSQ</sequence>
<evidence type="ECO:0000313" key="1">
    <source>
        <dbReference type="Proteomes" id="UP000492821"/>
    </source>
</evidence>
<reference evidence="1" key="1">
    <citation type="journal article" date="2013" name="Genetics">
        <title>The draft genome and transcriptome of Panagrellus redivivus are shaped by the harsh demands of a free-living lifestyle.</title>
        <authorList>
            <person name="Srinivasan J."/>
            <person name="Dillman A.R."/>
            <person name="Macchietto M.G."/>
            <person name="Heikkinen L."/>
            <person name="Lakso M."/>
            <person name="Fracchia K.M."/>
            <person name="Antoshechkin I."/>
            <person name="Mortazavi A."/>
            <person name="Wong G."/>
            <person name="Sternberg P.W."/>
        </authorList>
    </citation>
    <scope>NUCLEOTIDE SEQUENCE [LARGE SCALE GENOMIC DNA]</scope>
    <source>
        <strain evidence="1">MT8872</strain>
    </source>
</reference>
<organism evidence="1 2">
    <name type="scientific">Panagrellus redivivus</name>
    <name type="common">Microworm</name>
    <dbReference type="NCBI Taxonomy" id="6233"/>
    <lineage>
        <taxon>Eukaryota</taxon>
        <taxon>Metazoa</taxon>
        <taxon>Ecdysozoa</taxon>
        <taxon>Nematoda</taxon>
        <taxon>Chromadorea</taxon>
        <taxon>Rhabditida</taxon>
        <taxon>Tylenchina</taxon>
        <taxon>Panagrolaimomorpha</taxon>
        <taxon>Panagrolaimoidea</taxon>
        <taxon>Panagrolaimidae</taxon>
        <taxon>Panagrellus</taxon>
    </lineage>
</organism>
<evidence type="ECO:0000313" key="2">
    <source>
        <dbReference type="WBParaSite" id="Pan_g22827.t1"/>
    </source>
</evidence>
<name>A0A7E4VNW8_PANRE</name>
<accession>A0A7E4VNW8</accession>
<dbReference type="Proteomes" id="UP000492821">
    <property type="component" value="Unassembled WGS sequence"/>
</dbReference>
<proteinExistence type="predicted"/>
<dbReference type="AlphaFoldDB" id="A0A7E4VNW8"/>
<dbReference type="WBParaSite" id="Pan_g22827.t1">
    <property type="protein sequence ID" value="Pan_g22827.t1"/>
    <property type="gene ID" value="Pan_g22827"/>
</dbReference>
<keyword evidence="1" id="KW-1185">Reference proteome</keyword>
<protein>
    <submittedName>
        <fullName evidence="2">Peptidase A1 domain-containing protein</fullName>
    </submittedName>
</protein>